<reference evidence="3 4" key="1">
    <citation type="submission" date="2015-09" db="EMBL/GenBank/DDBJ databases">
        <title>Draft genome of the parasitic nematode Teladorsagia circumcincta isolate WARC Sus (inbred).</title>
        <authorList>
            <person name="Mitreva M."/>
        </authorList>
    </citation>
    <scope>NUCLEOTIDE SEQUENCE [LARGE SCALE GENOMIC DNA]</scope>
    <source>
        <strain evidence="3 4">S</strain>
    </source>
</reference>
<dbReference type="AlphaFoldDB" id="A0A2G9TQF4"/>
<keyword evidence="1" id="KW-0963">Cytoplasm</keyword>
<dbReference type="GO" id="GO:0002143">
    <property type="term" value="P:tRNA wobble position uridine thiolation"/>
    <property type="evidence" value="ECO:0007669"/>
    <property type="project" value="TreeGrafter"/>
</dbReference>
<dbReference type="PANTHER" id="PTHR20882">
    <property type="entry name" value="CYTOPLASMIC TRNA 2-THIOLATION PROTEIN 2"/>
    <property type="match status" value="1"/>
</dbReference>
<evidence type="ECO:0000256" key="1">
    <source>
        <dbReference type="ARBA" id="ARBA00022490"/>
    </source>
</evidence>
<dbReference type="GO" id="GO:0000049">
    <property type="term" value="F:tRNA binding"/>
    <property type="evidence" value="ECO:0007669"/>
    <property type="project" value="InterPro"/>
</dbReference>
<dbReference type="OrthoDB" id="25129at2759"/>
<evidence type="ECO:0000256" key="2">
    <source>
        <dbReference type="ARBA" id="ARBA00022694"/>
    </source>
</evidence>
<dbReference type="Gene3D" id="3.40.50.620">
    <property type="entry name" value="HUPs"/>
    <property type="match status" value="1"/>
</dbReference>
<feature type="non-terminal residue" evidence="3">
    <location>
        <position position="1"/>
    </location>
</feature>
<dbReference type="Proteomes" id="UP000230423">
    <property type="component" value="Unassembled WGS sequence"/>
</dbReference>
<name>A0A2G9TQF4_TELCI</name>
<gene>
    <name evidence="3" type="ORF">TELCIR_18265</name>
</gene>
<dbReference type="GO" id="GO:0005829">
    <property type="term" value="C:cytosol"/>
    <property type="evidence" value="ECO:0007669"/>
    <property type="project" value="TreeGrafter"/>
</dbReference>
<dbReference type="InterPro" id="IPR019407">
    <property type="entry name" value="CTU2"/>
</dbReference>
<protein>
    <recommendedName>
        <fullName evidence="5">Cytoplasmic tRNA 2-thiolation protein 2</fullName>
    </recommendedName>
</protein>
<keyword evidence="4" id="KW-1185">Reference proteome</keyword>
<evidence type="ECO:0000313" key="4">
    <source>
        <dbReference type="Proteomes" id="UP000230423"/>
    </source>
</evidence>
<dbReference type="EMBL" id="KZ355855">
    <property type="protein sequence ID" value="PIO60243.1"/>
    <property type="molecule type" value="Genomic_DNA"/>
</dbReference>
<dbReference type="GO" id="GO:0016783">
    <property type="term" value="F:sulfurtransferase activity"/>
    <property type="evidence" value="ECO:0007669"/>
    <property type="project" value="TreeGrafter"/>
</dbReference>
<keyword evidence="2" id="KW-0819">tRNA processing</keyword>
<dbReference type="PANTHER" id="PTHR20882:SF14">
    <property type="entry name" value="CYTOPLASMIC TRNA 2-THIOLATION PROTEIN 2"/>
    <property type="match status" value="1"/>
</dbReference>
<organism evidence="3 4">
    <name type="scientific">Teladorsagia circumcincta</name>
    <name type="common">Brown stomach worm</name>
    <name type="synonym">Ostertagia circumcincta</name>
    <dbReference type="NCBI Taxonomy" id="45464"/>
    <lineage>
        <taxon>Eukaryota</taxon>
        <taxon>Metazoa</taxon>
        <taxon>Ecdysozoa</taxon>
        <taxon>Nematoda</taxon>
        <taxon>Chromadorea</taxon>
        <taxon>Rhabditida</taxon>
        <taxon>Rhabditina</taxon>
        <taxon>Rhabditomorpha</taxon>
        <taxon>Strongyloidea</taxon>
        <taxon>Trichostrongylidae</taxon>
        <taxon>Teladorsagia</taxon>
    </lineage>
</organism>
<evidence type="ECO:0008006" key="5">
    <source>
        <dbReference type="Google" id="ProtNLM"/>
    </source>
</evidence>
<proteinExistence type="predicted"/>
<accession>A0A2G9TQF4</accession>
<dbReference type="InterPro" id="IPR014729">
    <property type="entry name" value="Rossmann-like_a/b/a_fold"/>
</dbReference>
<sequence length="241" mass="27004">SNNTYYCEKCFLTMVKGKFRSALSKRKIFRIPRLVELLDSFRTTYSREEMMRLLQVRLIREFSKCIGISKVMVSSNGDHLAHLAISQMCLGRGARVSDMTDVLENTSQGVTFIRPLRSVSSEEIATALRLENVEHYVLIPPVLAPVPTYYVYEARYRGSIQQSTSKFLRSLLKDGFKSTVPNILGAVSKIHLRDGSGLCSLCEYSFCGEGALCYACSNVMKDLPSPLADALPFQLYQTPSG</sequence>
<evidence type="ECO:0000313" key="3">
    <source>
        <dbReference type="EMBL" id="PIO60243.1"/>
    </source>
</evidence>